<feature type="domain" description="RCK N-terminal" evidence="15">
    <location>
        <begin position="689"/>
        <end position="788"/>
    </location>
</feature>
<dbReference type="Gene3D" id="1.20.120.350">
    <property type="entry name" value="Voltage-gated potassium channels. Chain C"/>
    <property type="match status" value="1"/>
</dbReference>
<sequence>MSSTFGPAYTQLRTPRTSTDASLLPEDDEASRSTSSKMGATRPQAIHQLRIDCSTMQHDATPAPDAVVATDRVYRERSQRGMTLVYAPTIREQLQAHMTSRVGVYLELINTSFSVLCCLFYLFQVRNDLENHRQLTCSKLYAPTMYDALQIQVVEITLTCYFALHYLLHLYTTEDVWQFVLSMNGVIDVITIVPAFIMFLSTTHNSKALTIFRVFRVFRALRVLRLYRLIRSRKHGYNYEWGVFTFSICAIIFVAAGIFQALEDYPERSRSIQFHDALYFILVTLATIGYGDIVATTTLSEIFVMVLIVAVVTVVPSQLTRLNALHKPRYAHDDAYRGRPKKSHVVVAGHIAHEAFADFLTEFYHPSRGIVDFEVVVLGRDAPSDVMTRLLGNVAYAAKTTYLKGSLMLEKDRSRVRLDHAEAVFVLANRQSADHAAEDASTLLQALSVRNYADSTGRRVRTYLQMIADAHHDLSHIIGATQTLHTNRMKDDIVARGTVCPGACALILNLIQSIDQKKSKNMFSGPRRGSKSRQIYAIVFSEAFDGHLFQDVARRIYDGFESILLAVYRRDKDEGHPRVCLGPFHKPIREGDIGFIVASSSYVVHQILTDYSMLVDNEADDATSRSRSTSFRHHPLISTSNLLHRQSPLHQRLSQSIRSPTEHGRFGFDSVMSLDEAIHHATRKSTKSLSEHIVLCGSLRHIVPVIHRLRRMYYQLDGQYPSLVLLCDTAPTPNDFPADYVLPSHVHFVMGSSLRCADLVRVGAPKAKAVLLYPYDSQQHFRNESNADESSDTTLLDYGVVTSLLCLETASDLAHVALNAESAAAQDDLVFYASNRVPLSAVQDHLVGHYPNLNPALFRGTSSIQSMSARLRQHSAAETPESHEVPCVAVLTRGSNIKFCRPRDIHVCADDLPYLAPAYAAGRVFVDSRLDLLLCQAFYNPYITEVIHALAGSETDAPILRLLELPPALVGLTFGDLVLRMLSSDAIVLGLYRCPHKRLGNLLPYVYTSPPHETRLHSKDKMFILAREAI</sequence>
<dbReference type="Gene3D" id="1.10.287.70">
    <property type="match status" value="1"/>
</dbReference>
<comment type="subcellular location">
    <subcellularLocation>
        <location evidence="1">Membrane</location>
        <topology evidence="1">Multi-pass membrane protein</topology>
    </subcellularLocation>
</comment>
<dbReference type="STRING" id="695850.A0A067CW14"/>
<keyword evidence="10" id="KW-0407">Ion channel</keyword>
<protein>
    <recommendedName>
        <fullName evidence="18">Calcium-activated potassium channel BK alpha subunit domain-containing protein</fullName>
    </recommendedName>
</protein>
<evidence type="ECO:0000256" key="1">
    <source>
        <dbReference type="ARBA" id="ARBA00004141"/>
    </source>
</evidence>
<dbReference type="RefSeq" id="XP_012198186.1">
    <property type="nucleotide sequence ID" value="XM_012342796.1"/>
</dbReference>
<keyword evidence="3" id="KW-0633">Potassium transport</keyword>
<dbReference type="GeneID" id="24126656"/>
<dbReference type="PANTHER" id="PTHR10027:SF10">
    <property type="entry name" value="SLOWPOKE 2, ISOFORM D"/>
    <property type="match status" value="1"/>
</dbReference>
<proteinExistence type="predicted"/>
<evidence type="ECO:0000259" key="14">
    <source>
        <dbReference type="Pfam" id="PF03493"/>
    </source>
</evidence>
<feature type="transmembrane region" description="Helical" evidence="12">
    <location>
        <begin position="149"/>
        <end position="168"/>
    </location>
</feature>
<evidence type="ECO:0000256" key="8">
    <source>
        <dbReference type="ARBA" id="ARBA00023065"/>
    </source>
</evidence>
<dbReference type="KEGG" id="spar:SPRG_04190"/>
<dbReference type="Pfam" id="PF22614">
    <property type="entry name" value="Slo-like_RCK"/>
    <property type="match status" value="2"/>
</dbReference>
<keyword evidence="9 12" id="KW-0472">Membrane</keyword>
<dbReference type="OMA" id="PESHEVP"/>
<evidence type="ECO:0000256" key="3">
    <source>
        <dbReference type="ARBA" id="ARBA00022538"/>
    </source>
</evidence>
<feature type="compositionally biased region" description="Polar residues" evidence="11">
    <location>
        <begin position="1"/>
        <end position="21"/>
    </location>
</feature>
<feature type="transmembrane region" description="Helical" evidence="12">
    <location>
        <begin position="302"/>
        <end position="319"/>
    </location>
</feature>
<feature type="transmembrane region" description="Helical" evidence="12">
    <location>
        <begin position="180"/>
        <end position="202"/>
    </location>
</feature>
<organism evidence="16 17">
    <name type="scientific">Saprolegnia parasitica (strain CBS 223.65)</name>
    <dbReference type="NCBI Taxonomy" id="695850"/>
    <lineage>
        <taxon>Eukaryota</taxon>
        <taxon>Sar</taxon>
        <taxon>Stramenopiles</taxon>
        <taxon>Oomycota</taxon>
        <taxon>Saprolegniomycetes</taxon>
        <taxon>Saprolegniales</taxon>
        <taxon>Saprolegniaceae</taxon>
        <taxon>Saprolegnia</taxon>
    </lineage>
</organism>
<evidence type="ECO:0000259" key="13">
    <source>
        <dbReference type="Pfam" id="PF00520"/>
    </source>
</evidence>
<evidence type="ECO:0000313" key="17">
    <source>
        <dbReference type="Proteomes" id="UP000030745"/>
    </source>
</evidence>
<dbReference type="InterPro" id="IPR005821">
    <property type="entry name" value="Ion_trans_dom"/>
</dbReference>
<evidence type="ECO:0000256" key="6">
    <source>
        <dbReference type="ARBA" id="ARBA00022958"/>
    </source>
</evidence>
<dbReference type="InterPro" id="IPR003148">
    <property type="entry name" value="RCK_N"/>
</dbReference>
<keyword evidence="6" id="KW-0630">Potassium</keyword>
<feature type="domain" description="Ion transport" evidence="13">
    <location>
        <begin position="145"/>
        <end position="314"/>
    </location>
</feature>
<evidence type="ECO:0008006" key="18">
    <source>
        <dbReference type="Google" id="ProtNLM"/>
    </source>
</evidence>
<evidence type="ECO:0000256" key="9">
    <source>
        <dbReference type="ARBA" id="ARBA00023136"/>
    </source>
</evidence>
<name>A0A067CW14_SAPPC</name>
<accession>A0A067CW14</accession>
<dbReference type="SUPFAM" id="SSF81324">
    <property type="entry name" value="Voltage-gated potassium channels"/>
    <property type="match status" value="1"/>
</dbReference>
<dbReference type="InterPro" id="IPR003929">
    <property type="entry name" value="K_chnl_BK_asu"/>
</dbReference>
<keyword evidence="17" id="KW-1185">Reference proteome</keyword>
<reference evidence="16 17" key="1">
    <citation type="journal article" date="2013" name="PLoS Genet.">
        <title>Distinctive expansion of potential virulence genes in the genome of the oomycete fish pathogen Saprolegnia parasitica.</title>
        <authorList>
            <person name="Jiang R.H."/>
            <person name="de Bruijn I."/>
            <person name="Haas B.J."/>
            <person name="Belmonte R."/>
            <person name="Lobach L."/>
            <person name="Christie J."/>
            <person name="van den Ackerveken G."/>
            <person name="Bottin A."/>
            <person name="Bulone V."/>
            <person name="Diaz-Moreno S.M."/>
            <person name="Dumas B."/>
            <person name="Fan L."/>
            <person name="Gaulin E."/>
            <person name="Govers F."/>
            <person name="Grenville-Briggs L.J."/>
            <person name="Horner N.R."/>
            <person name="Levin J.Z."/>
            <person name="Mammella M."/>
            <person name="Meijer H.J."/>
            <person name="Morris P."/>
            <person name="Nusbaum C."/>
            <person name="Oome S."/>
            <person name="Phillips A.J."/>
            <person name="van Rooyen D."/>
            <person name="Rzeszutek E."/>
            <person name="Saraiva M."/>
            <person name="Secombes C.J."/>
            <person name="Seidl M.F."/>
            <person name="Snel B."/>
            <person name="Stassen J.H."/>
            <person name="Sykes S."/>
            <person name="Tripathy S."/>
            <person name="van den Berg H."/>
            <person name="Vega-Arreguin J.C."/>
            <person name="Wawra S."/>
            <person name="Young S.K."/>
            <person name="Zeng Q."/>
            <person name="Dieguez-Uribeondo J."/>
            <person name="Russ C."/>
            <person name="Tyler B.M."/>
            <person name="van West P."/>
        </authorList>
    </citation>
    <scope>NUCLEOTIDE SEQUENCE [LARGE SCALE GENOMIC DNA]</scope>
    <source>
        <strain evidence="16 17">CBS 223.65</strain>
    </source>
</reference>
<feature type="transmembrane region" description="Helical" evidence="12">
    <location>
        <begin position="277"/>
        <end position="295"/>
    </location>
</feature>
<keyword evidence="4 12" id="KW-0812">Transmembrane</keyword>
<dbReference type="Pfam" id="PF03493">
    <property type="entry name" value="BK_channel_a"/>
    <property type="match status" value="1"/>
</dbReference>
<evidence type="ECO:0000256" key="4">
    <source>
        <dbReference type="ARBA" id="ARBA00022692"/>
    </source>
</evidence>
<evidence type="ECO:0000313" key="16">
    <source>
        <dbReference type="EMBL" id="KDO31002.1"/>
    </source>
</evidence>
<evidence type="ECO:0000256" key="12">
    <source>
        <dbReference type="SAM" id="Phobius"/>
    </source>
</evidence>
<dbReference type="GO" id="GO:0005267">
    <property type="term" value="F:potassium channel activity"/>
    <property type="evidence" value="ECO:0007669"/>
    <property type="project" value="UniProtKB-KW"/>
</dbReference>
<dbReference type="Gene3D" id="3.40.50.720">
    <property type="entry name" value="NAD(P)-binding Rossmann-like Domain"/>
    <property type="match status" value="1"/>
</dbReference>
<dbReference type="Pfam" id="PF00520">
    <property type="entry name" value="Ion_trans"/>
    <property type="match status" value="1"/>
</dbReference>
<keyword evidence="2" id="KW-0813">Transport</keyword>
<evidence type="ECO:0000256" key="7">
    <source>
        <dbReference type="ARBA" id="ARBA00022989"/>
    </source>
</evidence>
<feature type="domain" description="Calcium-activated potassium channel BK alpha subunit" evidence="14">
    <location>
        <begin position="484"/>
        <end position="567"/>
    </location>
</feature>
<feature type="domain" description="RCK N-terminal" evidence="15">
    <location>
        <begin position="342"/>
        <end position="455"/>
    </location>
</feature>
<dbReference type="PANTHER" id="PTHR10027">
    <property type="entry name" value="CALCIUM-ACTIVATED POTASSIUM CHANNEL ALPHA CHAIN"/>
    <property type="match status" value="1"/>
</dbReference>
<keyword evidence="8" id="KW-0406">Ion transport</keyword>
<dbReference type="PRINTS" id="PR00169">
    <property type="entry name" value="KCHANNEL"/>
</dbReference>
<evidence type="ECO:0000256" key="2">
    <source>
        <dbReference type="ARBA" id="ARBA00022448"/>
    </source>
</evidence>
<feature type="region of interest" description="Disordered" evidence="11">
    <location>
        <begin position="1"/>
        <end position="41"/>
    </location>
</feature>
<evidence type="ECO:0000256" key="11">
    <source>
        <dbReference type="SAM" id="MobiDB-lite"/>
    </source>
</evidence>
<dbReference type="AlphaFoldDB" id="A0A067CW14"/>
<evidence type="ECO:0000256" key="5">
    <source>
        <dbReference type="ARBA" id="ARBA00022826"/>
    </source>
</evidence>
<feature type="transmembrane region" description="Helical" evidence="12">
    <location>
        <begin position="102"/>
        <end position="123"/>
    </location>
</feature>
<dbReference type="OrthoDB" id="69720at2759"/>
<evidence type="ECO:0000256" key="10">
    <source>
        <dbReference type="ARBA" id="ARBA00023303"/>
    </source>
</evidence>
<dbReference type="VEuPathDB" id="FungiDB:SPRG_04190"/>
<keyword evidence="5" id="KW-0631">Potassium channel</keyword>
<dbReference type="InterPro" id="IPR047871">
    <property type="entry name" value="K_chnl_Slo-like"/>
</dbReference>
<keyword evidence="7 12" id="KW-1133">Transmembrane helix</keyword>
<gene>
    <name evidence="16" type="ORF">SPRG_04190</name>
</gene>
<dbReference type="EMBL" id="KK583199">
    <property type="protein sequence ID" value="KDO31002.1"/>
    <property type="molecule type" value="Genomic_DNA"/>
</dbReference>
<evidence type="ECO:0000259" key="15">
    <source>
        <dbReference type="Pfam" id="PF22614"/>
    </source>
</evidence>
<dbReference type="Proteomes" id="UP000030745">
    <property type="component" value="Unassembled WGS sequence"/>
</dbReference>
<dbReference type="GO" id="GO:0016020">
    <property type="term" value="C:membrane"/>
    <property type="evidence" value="ECO:0007669"/>
    <property type="project" value="UniProtKB-SubCell"/>
</dbReference>
<dbReference type="InterPro" id="IPR027359">
    <property type="entry name" value="Volt_channel_dom_sf"/>
</dbReference>
<feature type="transmembrane region" description="Helical" evidence="12">
    <location>
        <begin position="239"/>
        <end position="262"/>
    </location>
</feature>